<organism evidence="1 2">
    <name type="scientific">Actinomadura barringtoniae</name>
    <dbReference type="NCBI Taxonomy" id="1427535"/>
    <lineage>
        <taxon>Bacteria</taxon>
        <taxon>Bacillati</taxon>
        <taxon>Actinomycetota</taxon>
        <taxon>Actinomycetes</taxon>
        <taxon>Streptosporangiales</taxon>
        <taxon>Thermomonosporaceae</taxon>
        <taxon>Actinomadura</taxon>
    </lineage>
</organism>
<dbReference type="RefSeq" id="WP_208263258.1">
    <property type="nucleotide sequence ID" value="NZ_JAGEOJ010000031.1"/>
</dbReference>
<keyword evidence="2" id="KW-1185">Reference proteome</keyword>
<dbReference type="EMBL" id="JAGEOJ010000031">
    <property type="protein sequence ID" value="MBO2455029.1"/>
    <property type="molecule type" value="Genomic_DNA"/>
</dbReference>
<protein>
    <recommendedName>
        <fullName evidence="3">XRE family transcriptional regulator</fullName>
    </recommendedName>
</protein>
<evidence type="ECO:0008006" key="3">
    <source>
        <dbReference type="Google" id="ProtNLM"/>
    </source>
</evidence>
<name>A0A939PU08_9ACTN</name>
<evidence type="ECO:0000313" key="1">
    <source>
        <dbReference type="EMBL" id="MBO2455029.1"/>
    </source>
</evidence>
<dbReference type="AlphaFoldDB" id="A0A939PU08"/>
<reference evidence="1" key="1">
    <citation type="submission" date="2021-03" db="EMBL/GenBank/DDBJ databases">
        <authorList>
            <person name="Kanchanasin P."/>
            <person name="Saeng-In P."/>
            <person name="Phongsopitanun W."/>
            <person name="Yuki M."/>
            <person name="Kudo T."/>
            <person name="Ohkuma M."/>
            <person name="Tanasupawat S."/>
        </authorList>
    </citation>
    <scope>NUCLEOTIDE SEQUENCE</scope>
    <source>
        <strain evidence="1">GKU 128</strain>
    </source>
</reference>
<gene>
    <name evidence="1" type="ORF">J4573_48635</name>
</gene>
<dbReference type="Proteomes" id="UP000669179">
    <property type="component" value="Unassembled WGS sequence"/>
</dbReference>
<proteinExistence type="predicted"/>
<evidence type="ECO:0000313" key="2">
    <source>
        <dbReference type="Proteomes" id="UP000669179"/>
    </source>
</evidence>
<accession>A0A939PU08</accession>
<sequence length="522" mass="57083">MTSDCRGKAEALRAQGFTVDQIATVFALDHPELSPLRVYRFAAGLTARDATCLCNQADPAGTASLREARLYDYEGWPTTGRRPPAWTLTLLARVYGTSARSLISDAVYGSFSADEQEVVDSAELSRVTSASPHVSMEMTREDRADAFTLPWELSPGTVSSALSPRETVDLFHALAALEADVKRRDLLFQLALAFGGGAAIPLLRHLDPAERDRLARVVTESAHVDTASVASIENLIAQCRRLNDTHGPSAVLPTVEGQRTVVAGLLRRETLLPAARDRLVLAYAELSQLAGYLNYDLLDYRTAAQKFGEGLDAALEVRDPNLIAYLHLWLASMANDQERPGIAMDHLYAAQGWLGLGTGRLGHAMHKSVSAGTLALTGDGHASDRSFDRAMDIAARARSGAEPAYFYWLSPAMIKSGGTNRVLNLKRPDAAIQAAEESLHGLGPSYRIDRGFTLTYLAEALVLKREIAAAVEKTREVAEIAADCRSERLVRNVRRTRSRLEPWADTVHVRELDEQLRTLNLQ</sequence>
<comment type="caution">
    <text evidence="1">The sequence shown here is derived from an EMBL/GenBank/DDBJ whole genome shotgun (WGS) entry which is preliminary data.</text>
</comment>